<dbReference type="EMBL" id="AFQF01002499">
    <property type="protein sequence ID" value="EGU81145.1"/>
    <property type="molecule type" value="Genomic_DNA"/>
</dbReference>
<protein>
    <recommendedName>
        <fullName evidence="4">Quinate dehydrogenase</fullName>
    </recommendedName>
</protein>
<dbReference type="Gene3D" id="3.40.50.10860">
    <property type="entry name" value="Leucine Dehydrogenase, chain A, domain 1"/>
    <property type="match status" value="1"/>
</dbReference>
<dbReference type="SUPFAM" id="SSF53223">
    <property type="entry name" value="Aminoacid dehydrogenase-like, N-terminal domain"/>
    <property type="match status" value="1"/>
</dbReference>
<sequence>MSVQQVSSEQVSVSGDSLQSNQVSQLQRHGYLFGKKLTASLSPFLHNVIYQDLGLKWGQVRLDSADIPGFLELAQHPDFYGASVTMPNKVAIIPYLDELTEECRDVGACNTLFIRERDGRRIFCGANTDVIGIRDSFYQNIDNPDAVFHNKPALVVGGGGAARSAIYALRKWMKVKTIYLVNRDEAEVTAVIADCAERGYGEGLLHVKTVSQAQALEAPGAIVACVPDFEPETEEEIRARAVTETFLDKEQKGAILEMCYNPTPFTRLGGIAEDKGWKVILGTEALIYQGLEQDKYWTGKTLEEMPIEKVHVAIAEKVAQRAEAKLPYSLFTKDITMADTSKPRPLFIYGTLRARPLLAWALTGDAANTEPISALASPATVRGYARYAVRSRDYPAVIKKDGHEIDGDLLILETKSLRKKLDDFEGEIYTPTSVDVVLEDGNIVEADMYVWAGDEDVLTDEPWELDAFAKERLEDWLDLFEGMEMIGDDED</sequence>
<dbReference type="PANTHER" id="PTHR21089:SF1">
    <property type="entry name" value="BIFUNCTIONAL 3-DEHYDROQUINATE DEHYDRATASE_SHIKIMATE DEHYDROGENASE, CHLOROPLASTIC"/>
    <property type="match status" value="1"/>
</dbReference>
<dbReference type="OrthoDB" id="204377at2759"/>
<name>F9FPG5_FUSOF</name>
<feature type="domain" description="Shikimate dehydrogenase substrate binding N-terminal" evidence="2">
    <location>
        <begin position="32"/>
        <end position="112"/>
    </location>
</feature>
<dbReference type="Pfam" id="PF06094">
    <property type="entry name" value="GGACT"/>
    <property type="match status" value="1"/>
</dbReference>
<dbReference type="InterPro" id="IPR009288">
    <property type="entry name" value="AIG2-like_dom"/>
</dbReference>
<evidence type="ECO:0008006" key="4">
    <source>
        <dbReference type="Google" id="ProtNLM"/>
    </source>
</evidence>
<dbReference type="SUPFAM" id="SSF51735">
    <property type="entry name" value="NAD(P)-binding Rossmann-fold domains"/>
    <property type="match status" value="1"/>
</dbReference>
<feature type="domain" description="Gamma-glutamylcyclotransferase AIG2-like" evidence="1">
    <location>
        <begin position="346"/>
        <end position="463"/>
    </location>
</feature>
<evidence type="ECO:0000259" key="2">
    <source>
        <dbReference type="Pfam" id="PF08501"/>
    </source>
</evidence>
<dbReference type="GO" id="GO:0019632">
    <property type="term" value="P:shikimate metabolic process"/>
    <property type="evidence" value="ECO:0007669"/>
    <property type="project" value="TreeGrafter"/>
</dbReference>
<dbReference type="InterPro" id="IPR036568">
    <property type="entry name" value="GGCT-like_sf"/>
</dbReference>
<dbReference type="Gene3D" id="3.40.50.720">
    <property type="entry name" value="NAD(P)-binding Rossmann-like Domain"/>
    <property type="match status" value="1"/>
</dbReference>
<dbReference type="GO" id="GO:0009423">
    <property type="term" value="P:chorismate biosynthetic process"/>
    <property type="evidence" value="ECO:0007669"/>
    <property type="project" value="TreeGrafter"/>
</dbReference>
<dbReference type="InterPro" id="IPR046346">
    <property type="entry name" value="Aminoacid_DH-like_N_sf"/>
</dbReference>
<dbReference type="CDD" id="cd06661">
    <property type="entry name" value="GGCT_like"/>
    <property type="match status" value="1"/>
</dbReference>
<evidence type="ECO:0000313" key="3">
    <source>
        <dbReference type="EMBL" id="EGU81145.1"/>
    </source>
</evidence>
<gene>
    <name evidence="3" type="ORF">FOXB_08295</name>
</gene>
<dbReference type="InterPro" id="IPR013708">
    <property type="entry name" value="Shikimate_DH-bd_N"/>
</dbReference>
<proteinExistence type="predicted"/>
<comment type="caution">
    <text evidence="3">The sequence shown here is derived from an EMBL/GenBank/DDBJ whole genome shotgun (WGS) entry which is preliminary data.</text>
</comment>
<organism evidence="3">
    <name type="scientific">Fusarium oxysporum (strain Fo5176)</name>
    <name type="common">Fusarium vascular wilt</name>
    <dbReference type="NCBI Taxonomy" id="660025"/>
    <lineage>
        <taxon>Eukaryota</taxon>
        <taxon>Fungi</taxon>
        <taxon>Dikarya</taxon>
        <taxon>Ascomycota</taxon>
        <taxon>Pezizomycotina</taxon>
        <taxon>Sordariomycetes</taxon>
        <taxon>Hypocreomycetidae</taxon>
        <taxon>Hypocreales</taxon>
        <taxon>Nectriaceae</taxon>
        <taxon>Fusarium</taxon>
        <taxon>Fusarium oxysporum species complex</taxon>
    </lineage>
</organism>
<dbReference type="STRING" id="660025.F9FPG5"/>
<dbReference type="Pfam" id="PF08501">
    <property type="entry name" value="Shikimate_dh_N"/>
    <property type="match status" value="1"/>
</dbReference>
<dbReference type="Gene3D" id="3.10.490.10">
    <property type="entry name" value="Gamma-glutamyl cyclotransferase-like"/>
    <property type="match status" value="1"/>
</dbReference>
<dbReference type="InterPro" id="IPR036291">
    <property type="entry name" value="NAD(P)-bd_dom_sf"/>
</dbReference>
<dbReference type="InterPro" id="IPR013024">
    <property type="entry name" value="GGCT-like"/>
</dbReference>
<accession>F9FPG5</accession>
<dbReference type="GO" id="GO:0004764">
    <property type="term" value="F:shikimate 3-dehydrogenase (NADP+) activity"/>
    <property type="evidence" value="ECO:0007669"/>
    <property type="project" value="InterPro"/>
</dbReference>
<dbReference type="AlphaFoldDB" id="F9FPG5"/>
<dbReference type="PaxDb" id="5507-FOXG_08708P0"/>
<evidence type="ECO:0000259" key="1">
    <source>
        <dbReference type="Pfam" id="PF06094"/>
    </source>
</evidence>
<dbReference type="SUPFAM" id="SSF110857">
    <property type="entry name" value="Gamma-glutamyl cyclotransferase-like"/>
    <property type="match status" value="1"/>
</dbReference>
<dbReference type="InterPro" id="IPR022893">
    <property type="entry name" value="Shikimate_DH_fam"/>
</dbReference>
<reference evidence="3" key="1">
    <citation type="journal article" date="2012" name="Mol. Plant Microbe Interact.">
        <title>A highly conserved effector in Fusarium oxysporum is required for full virulence on Arabidopsis.</title>
        <authorList>
            <person name="Thatcher L.F."/>
            <person name="Gardiner D.M."/>
            <person name="Kazan K."/>
            <person name="Manners J."/>
        </authorList>
    </citation>
    <scope>NUCLEOTIDE SEQUENCE [LARGE SCALE GENOMIC DNA]</scope>
    <source>
        <strain evidence="3">Fo5176</strain>
    </source>
</reference>
<dbReference type="PANTHER" id="PTHR21089">
    <property type="entry name" value="SHIKIMATE DEHYDROGENASE"/>
    <property type="match status" value="1"/>
</dbReference>
<dbReference type="CDD" id="cd01065">
    <property type="entry name" value="NAD_bind_Shikimate_DH"/>
    <property type="match status" value="1"/>
</dbReference>